<dbReference type="PIRSF" id="PIRSF000535">
    <property type="entry name" value="1PFK/6PFK/LacC"/>
    <property type="match status" value="1"/>
</dbReference>
<evidence type="ECO:0000256" key="3">
    <source>
        <dbReference type="ARBA" id="ARBA00022741"/>
    </source>
</evidence>
<keyword evidence="3 7" id="KW-0547">Nucleotide-binding</keyword>
<dbReference type="RefSeq" id="WP_310261760.1">
    <property type="nucleotide sequence ID" value="NZ_JAVDWA010000009.1"/>
</dbReference>
<dbReference type="EC" id="2.7.1.144" evidence="7"/>
<evidence type="ECO:0000256" key="7">
    <source>
        <dbReference type="PIRNR" id="PIRNR000535"/>
    </source>
</evidence>
<evidence type="ECO:0000256" key="4">
    <source>
        <dbReference type="ARBA" id="ARBA00022777"/>
    </source>
</evidence>
<sequence length="305" mass="33160">MIYTCTLNPSIDYVASVKNFKEGQLNRTETAQMYPGGKGINVSRVLKYLGTDSTALGFIGGFTGDFIRDYLTNAHISNDFIQVHEPTRINVKLKSDTETEINGLGPDISLEQQQELIEKVRSLAADDILVLAGSIPPSLSINFYAELSAICMLQNVRVVLDTTGETLKKTLPYKPFLIKPNHHELGDLFETTITTVEDAVHYGKRLLDEGAQNVIVSMAVQGAVFLNHDHVLLANVPSGTVKNSVGAGDSVVAGFLSQITQSDDIILAFKTGVASGSATAFSEDLCTKEHMESLLKEIKVQKLRG</sequence>
<comment type="similarity">
    <text evidence="1">Belongs to the carbohydrate kinase pfkB family.</text>
</comment>
<dbReference type="InterPro" id="IPR029056">
    <property type="entry name" value="Ribokinase-like"/>
</dbReference>
<evidence type="ECO:0000313" key="10">
    <source>
        <dbReference type="EMBL" id="MDR7074575.1"/>
    </source>
</evidence>
<feature type="domain" description="Carbohydrate kinase PfkB" evidence="9">
    <location>
        <begin position="11"/>
        <end position="284"/>
    </location>
</feature>
<dbReference type="PANTHER" id="PTHR46566:SF1">
    <property type="entry name" value="1-PHOSPHOFRUCTOKINASE"/>
    <property type="match status" value="1"/>
</dbReference>
<organism evidence="10 11">
    <name type="scientific">Fictibacillus barbaricus</name>
    <dbReference type="NCBI Taxonomy" id="182136"/>
    <lineage>
        <taxon>Bacteria</taxon>
        <taxon>Bacillati</taxon>
        <taxon>Bacillota</taxon>
        <taxon>Bacilli</taxon>
        <taxon>Bacillales</taxon>
        <taxon>Fictibacillaceae</taxon>
        <taxon>Fictibacillus</taxon>
    </lineage>
</organism>
<dbReference type="PANTHER" id="PTHR46566">
    <property type="entry name" value="1-PHOSPHOFRUCTOKINASE-RELATED"/>
    <property type="match status" value="1"/>
</dbReference>
<keyword evidence="4 8" id="KW-0418">Kinase</keyword>
<evidence type="ECO:0000256" key="1">
    <source>
        <dbReference type="ARBA" id="ARBA00005380"/>
    </source>
</evidence>
<dbReference type="SUPFAM" id="SSF53613">
    <property type="entry name" value="Ribokinase-like"/>
    <property type="match status" value="1"/>
</dbReference>
<dbReference type="InterPro" id="IPR011611">
    <property type="entry name" value="PfkB_dom"/>
</dbReference>
<dbReference type="NCBIfam" id="TIGR03168">
    <property type="entry name" value="1-PFK"/>
    <property type="match status" value="1"/>
</dbReference>
<evidence type="ECO:0000256" key="5">
    <source>
        <dbReference type="ARBA" id="ARBA00022840"/>
    </source>
</evidence>
<comment type="pathway">
    <text evidence="7">Carbohydrate metabolism; D-tagatose 6-phosphate degradation; D-glyceraldehyde 3-phosphate and glycerone phosphate from D-tagatose 6-phosphate: step 1/2.</text>
</comment>
<dbReference type="InterPro" id="IPR002173">
    <property type="entry name" value="Carboh/pur_kinase_PfkB_CS"/>
</dbReference>
<dbReference type="InterPro" id="IPR017583">
    <property type="entry name" value="Tagatose/fructose_Pkinase"/>
</dbReference>
<dbReference type="Pfam" id="PF00294">
    <property type="entry name" value="PfkB"/>
    <property type="match status" value="1"/>
</dbReference>
<keyword evidence="2 7" id="KW-0808">Transferase</keyword>
<reference evidence="10 11" key="1">
    <citation type="submission" date="2023-07" db="EMBL/GenBank/DDBJ databases">
        <title>Sorghum-associated microbial communities from plants grown in Nebraska, USA.</title>
        <authorList>
            <person name="Schachtman D."/>
        </authorList>
    </citation>
    <scope>NUCLEOTIDE SEQUENCE [LARGE SCALE GENOMIC DNA]</scope>
    <source>
        <strain evidence="10 11">BE211</strain>
    </source>
</reference>
<comment type="function">
    <text evidence="8">Catalyzes the ATP-dependent phosphorylation of fructose-l-phosphate to fructose-l,6-bisphosphate.</text>
</comment>
<comment type="catalytic activity">
    <reaction evidence="7">
        <text>D-tagatofuranose 6-phosphate + ATP = D-tagatofuranose 1,6-bisphosphate + ADP + H(+)</text>
        <dbReference type="Rhea" id="RHEA:12420"/>
        <dbReference type="ChEBI" id="CHEBI:15378"/>
        <dbReference type="ChEBI" id="CHEBI:30616"/>
        <dbReference type="ChEBI" id="CHEBI:58694"/>
        <dbReference type="ChEBI" id="CHEBI:58695"/>
        <dbReference type="ChEBI" id="CHEBI:456216"/>
        <dbReference type="EC" id="2.7.1.144"/>
    </reaction>
</comment>
<dbReference type="PROSITE" id="PS00584">
    <property type="entry name" value="PFKB_KINASES_2"/>
    <property type="match status" value="1"/>
</dbReference>
<comment type="catalytic activity">
    <reaction evidence="6 8">
        <text>beta-D-fructose 1-phosphate + ATP = beta-D-fructose 1,6-bisphosphate + ADP + H(+)</text>
        <dbReference type="Rhea" id="RHEA:14213"/>
        <dbReference type="ChEBI" id="CHEBI:15378"/>
        <dbReference type="ChEBI" id="CHEBI:30616"/>
        <dbReference type="ChEBI" id="CHEBI:32966"/>
        <dbReference type="ChEBI" id="CHEBI:138881"/>
        <dbReference type="ChEBI" id="CHEBI:456216"/>
        <dbReference type="EC" id="2.7.1.56"/>
    </reaction>
</comment>
<comment type="similarity">
    <text evidence="7">Belongs to the carbohydrate kinase PfkB family. LacC subfamily.</text>
</comment>
<name>A0ABU1U518_9BACL</name>
<evidence type="ECO:0000256" key="8">
    <source>
        <dbReference type="RuleBase" id="RU369061"/>
    </source>
</evidence>
<protein>
    <recommendedName>
        <fullName evidence="7">Tagatose-6-phosphate kinase</fullName>
        <ecNumber evidence="7">2.7.1.144</ecNumber>
    </recommendedName>
</protein>
<accession>A0ABU1U518</accession>
<proteinExistence type="inferred from homology"/>
<dbReference type="Proteomes" id="UP001258181">
    <property type="component" value="Unassembled WGS sequence"/>
</dbReference>
<evidence type="ECO:0000313" key="11">
    <source>
        <dbReference type="Proteomes" id="UP001258181"/>
    </source>
</evidence>
<dbReference type="CDD" id="cd01164">
    <property type="entry name" value="FruK_PfkB_like"/>
    <property type="match status" value="1"/>
</dbReference>
<dbReference type="GO" id="GO:0008662">
    <property type="term" value="F:1-phosphofructokinase activity"/>
    <property type="evidence" value="ECO:0007669"/>
    <property type="project" value="UniProtKB-EC"/>
</dbReference>
<dbReference type="InterPro" id="IPR022463">
    <property type="entry name" value="1-PFruKinase"/>
</dbReference>
<comment type="caution">
    <text evidence="10">The sequence shown here is derived from an EMBL/GenBank/DDBJ whole genome shotgun (WGS) entry which is preliminary data.</text>
</comment>
<keyword evidence="7" id="KW-0423">Lactose metabolism</keyword>
<dbReference type="Gene3D" id="3.40.1190.20">
    <property type="match status" value="1"/>
</dbReference>
<gene>
    <name evidence="10" type="ORF">J2X07_003572</name>
</gene>
<evidence type="ECO:0000256" key="6">
    <source>
        <dbReference type="ARBA" id="ARBA00047745"/>
    </source>
</evidence>
<evidence type="ECO:0000259" key="9">
    <source>
        <dbReference type="Pfam" id="PF00294"/>
    </source>
</evidence>
<evidence type="ECO:0000256" key="2">
    <source>
        <dbReference type="ARBA" id="ARBA00022679"/>
    </source>
</evidence>
<keyword evidence="11" id="KW-1185">Reference proteome</keyword>
<dbReference type="PROSITE" id="PS00583">
    <property type="entry name" value="PFKB_KINASES_1"/>
    <property type="match status" value="1"/>
</dbReference>
<dbReference type="NCBIfam" id="TIGR03828">
    <property type="entry name" value="pfkB"/>
    <property type="match status" value="1"/>
</dbReference>
<keyword evidence="5 7" id="KW-0067">ATP-binding</keyword>
<dbReference type="EMBL" id="JAVDWA010000009">
    <property type="protein sequence ID" value="MDR7074575.1"/>
    <property type="molecule type" value="Genomic_DNA"/>
</dbReference>